<sequence length="190" mass="20122">MIRRRLPALLLFLSLLGGCLASPNPTLYTLAPVQGTPLQGVAPKTVGLRSVSLARYLERPQIVLSSTGYQLMLADNDWWGEPLGAMLNRVLVEELSQRLPGSSVLAEAGAITAMPEATVEVNLLRLDADQDGTVVLRAQYGITPARGPGLTRDVEIRVPPPSPGIRGQVAARSVAVGQLADRIAASLAGR</sequence>
<proteinExistence type="predicted"/>
<keyword evidence="4" id="KW-1185">Reference proteome</keyword>
<evidence type="ECO:0000259" key="2">
    <source>
        <dbReference type="Pfam" id="PF03886"/>
    </source>
</evidence>
<dbReference type="PROSITE" id="PS51257">
    <property type="entry name" value="PROKAR_LIPOPROTEIN"/>
    <property type="match status" value="1"/>
</dbReference>
<keyword evidence="1" id="KW-0732">Signal</keyword>
<dbReference type="Gene3D" id="3.40.50.10610">
    <property type="entry name" value="ABC-type transport auxiliary lipoprotein component"/>
    <property type="match status" value="1"/>
</dbReference>
<dbReference type="Pfam" id="PF03886">
    <property type="entry name" value="ABC_trans_aux"/>
    <property type="match status" value="1"/>
</dbReference>
<evidence type="ECO:0000313" key="3">
    <source>
        <dbReference type="EMBL" id="KAA5610030.1"/>
    </source>
</evidence>
<dbReference type="OrthoDB" id="7064073at2"/>
<dbReference type="RefSeq" id="WP_150042884.1">
    <property type="nucleotide sequence ID" value="NZ_OW485601.1"/>
</dbReference>
<dbReference type="AlphaFoldDB" id="A0A5M6IP40"/>
<dbReference type="SUPFAM" id="SSF159594">
    <property type="entry name" value="XCC0632-like"/>
    <property type="match status" value="1"/>
</dbReference>
<comment type="caution">
    <text evidence="3">The sequence shown here is derived from an EMBL/GenBank/DDBJ whole genome shotgun (WGS) entry which is preliminary data.</text>
</comment>
<dbReference type="InterPro" id="IPR005586">
    <property type="entry name" value="ABC_trans_aux"/>
</dbReference>
<dbReference type="Proteomes" id="UP000325255">
    <property type="component" value="Unassembled WGS sequence"/>
</dbReference>
<dbReference type="EMBL" id="VWPK01000039">
    <property type="protein sequence ID" value="KAA5610030.1"/>
    <property type="molecule type" value="Genomic_DNA"/>
</dbReference>
<feature type="domain" description="ABC-type transport auxiliary lipoprotein component" evidence="2">
    <location>
        <begin position="28"/>
        <end position="184"/>
    </location>
</feature>
<evidence type="ECO:0000256" key="1">
    <source>
        <dbReference type="SAM" id="SignalP"/>
    </source>
</evidence>
<accession>A0A5M6IP40</accession>
<evidence type="ECO:0000313" key="4">
    <source>
        <dbReference type="Proteomes" id="UP000325255"/>
    </source>
</evidence>
<feature type="chain" id="PRO_5024370856" evidence="1">
    <location>
        <begin position="22"/>
        <end position="190"/>
    </location>
</feature>
<name>A0A5M6IP40_9PROT</name>
<reference evidence="3 4" key="1">
    <citation type="submission" date="2019-09" db="EMBL/GenBank/DDBJ databases">
        <title>Genome sequence of Rhodovastum atsumiense, a diverse member of the Acetobacteraceae family of non-sulfur purple photosynthetic bacteria.</title>
        <authorList>
            <person name="Meyer T."/>
            <person name="Kyndt J."/>
        </authorList>
    </citation>
    <scope>NUCLEOTIDE SEQUENCE [LARGE SCALE GENOMIC DNA]</scope>
    <source>
        <strain evidence="3 4">DSM 21279</strain>
    </source>
</reference>
<organism evidence="3 4">
    <name type="scientific">Rhodovastum atsumiense</name>
    <dbReference type="NCBI Taxonomy" id="504468"/>
    <lineage>
        <taxon>Bacteria</taxon>
        <taxon>Pseudomonadati</taxon>
        <taxon>Pseudomonadota</taxon>
        <taxon>Alphaproteobacteria</taxon>
        <taxon>Acetobacterales</taxon>
        <taxon>Acetobacteraceae</taxon>
        <taxon>Rhodovastum</taxon>
    </lineage>
</organism>
<gene>
    <name evidence="3" type="ORF">F1189_21225</name>
</gene>
<feature type="signal peptide" evidence="1">
    <location>
        <begin position="1"/>
        <end position="21"/>
    </location>
</feature>
<protein>
    <submittedName>
        <fullName evidence="3">Membrane integrity-associated transporter subunit PqiC</fullName>
    </submittedName>
</protein>